<dbReference type="EMBL" id="JABCRI010000021">
    <property type="protein sequence ID" value="KAF8380667.1"/>
    <property type="molecule type" value="Genomic_DNA"/>
</dbReference>
<gene>
    <name evidence="2" type="ORF">HHK36_028157</name>
</gene>
<evidence type="ECO:0000313" key="3">
    <source>
        <dbReference type="Proteomes" id="UP000655225"/>
    </source>
</evidence>
<dbReference type="SUPFAM" id="SSF53474">
    <property type="entry name" value="alpha/beta-Hydrolases"/>
    <property type="match status" value="1"/>
</dbReference>
<comment type="caution">
    <text evidence="2">The sequence shown here is derived from an EMBL/GenBank/DDBJ whole genome shotgun (WGS) entry which is preliminary data.</text>
</comment>
<dbReference type="Pfam" id="PF07859">
    <property type="entry name" value="Abhydrolase_3"/>
    <property type="match status" value="1"/>
</dbReference>
<keyword evidence="3" id="KW-1185">Reference proteome</keyword>
<dbReference type="InterPro" id="IPR013094">
    <property type="entry name" value="AB_hydrolase_3"/>
</dbReference>
<sequence length="98" mass="10523">MWDLGLPIGADRDHEYCNVMIGGGSVIEHIGLLGWRCLVIGCDGDPLVDHQIELVRKLEEKAVAVVSVFGGGGFHGMELFDPEKARALSQVIPPGLSN</sequence>
<dbReference type="InterPro" id="IPR029058">
    <property type="entry name" value="AB_hydrolase_fold"/>
</dbReference>
<dbReference type="Gene3D" id="3.40.50.1820">
    <property type="entry name" value="alpha/beta hydrolase"/>
    <property type="match status" value="1"/>
</dbReference>
<evidence type="ECO:0000259" key="1">
    <source>
        <dbReference type="Pfam" id="PF07859"/>
    </source>
</evidence>
<reference evidence="2 3" key="1">
    <citation type="submission" date="2020-04" db="EMBL/GenBank/DDBJ databases">
        <title>Plant Genome Project.</title>
        <authorList>
            <person name="Zhang R.-G."/>
        </authorList>
    </citation>
    <scope>NUCLEOTIDE SEQUENCE [LARGE SCALE GENOMIC DNA]</scope>
    <source>
        <strain evidence="2">YNK0</strain>
        <tissue evidence="2">Leaf</tissue>
    </source>
</reference>
<evidence type="ECO:0000313" key="2">
    <source>
        <dbReference type="EMBL" id="KAF8380667.1"/>
    </source>
</evidence>
<dbReference type="Proteomes" id="UP000655225">
    <property type="component" value="Unassembled WGS sequence"/>
</dbReference>
<organism evidence="2 3">
    <name type="scientific">Tetracentron sinense</name>
    <name type="common">Spur-leaf</name>
    <dbReference type="NCBI Taxonomy" id="13715"/>
    <lineage>
        <taxon>Eukaryota</taxon>
        <taxon>Viridiplantae</taxon>
        <taxon>Streptophyta</taxon>
        <taxon>Embryophyta</taxon>
        <taxon>Tracheophyta</taxon>
        <taxon>Spermatophyta</taxon>
        <taxon>Magnoliopsida</taxon>
        <taxon>Trochodendrales</taxon>
        <taxon>Trochodendraceae</taxon>
        <taxon>Tetracentron</taxon>
    </lineage>
</organism>
<proteinExistence type="predicted"/>
<name>A0A835D1V2_TETSI</name>
<protein>
    <recommendedName>
        <fullName evidence="1">Alpha/beta hydrolase fold-3 domain-containing protein</fullName>
    </recommendedName>
</protein>
<dbReference type="OMA" id="DHEYCNV"/>
<feature type="domain" description="Alpha/beta hydrolase fold-3" evidence="1">
    <location>
        <begin position="1"/>
        <end position="77"/>
    </location>
</feature>
<dbReference type="AlphaFoldDB" id="A0A835D1V2"/>
<accession>A0A835D1V2</accession>
<dbReference type="GO" id="GO:0016787">
    <property type="term" value="F:hydrolase activity"/>
    <property type="evidence" value="ECO:0007669"/>
    <property type="project" value="InterPro"/>
</dbReference>
<dbReference type="OrthoDB" id="408631at2759"/>